<dbReference type="PROSITE" id="PS50918">
    <property type="entry name" value="WWE"/>
    <property type="match status" value="1"/>
</dbReference>
<dbReference type="GO" id="GO:0072572">
    <property type="term" value="F:poly-ADP-D-ribose binding"/>
    <property type="evidence" value="ECO:0007669"/>
    <property type="project" value="UniProtKB-UniRule"/>
</dbReference>
<comment type="pathway">
    <text evidence="5">Protein modification; protein ubiquitination.</text>
</comment>
<evidence type="ECO:0000256" key="4">
    <source>
        <dbReference type="PROSITE-ProRule" id="PRU00175"/>
    </source>
</evidence>
<evidence type="ECO:0000259" key="7">
    <source>
        <dbReference type="PROSITE" id="PS50089"/>
    </source>
</evidence>
<dbReference type="Pfam" id="PF02825">
    <property type="entry name" value="WWE"/>
    <property type="match status" value="1"/>
</dbReference>
<name>A0AAN5D2M9_9BILA</name>
<dbReference type="GO" id="GO:0051865">
    <property type="term" value="P:protein autoubiquitination"/>
    <property type="evidence" value="ECO:0007669"/>
    <property type="project" value="UniProtKB-UniRule"/>
</dbReference>
<dbReference type="PANTHER" id="PTHR13417:SF2">
    <property type="entry name" value="E3 UBIQUITIN-PROTEIN LIGASE RNF146"/>
    <property type="match status" value="1"/>
</dbReference>
<comment type="caution">
    <text evidence="9">The sequence shown here is derived from an EMBL/GenBank/DDBJ whole genome shotgun (WGS) entry which is preliminary data.</text>
</comment>
<dbReference type="GO" id="GO:0061630">
    <property type="term" value="F:ubiquitin protein ligase activity"/>
    <property type="evidence" value="ECO:0007669"/>
    <property type="project" value="UniProtKB-UniRule"/>
</dbReference>
<dbReference type="SUPFAM" id="SSF57850">
    <property type="entry name" value="RING/U-box"/>
    <property type="match status" value="1"/>
</dbReference>
<comment type="PTM">
    <text evidence="5">Ubiquitinated; autoubiquitinated.</text>
</comment>
<dbReference type="GO" id="GO:0016055">
    <property type="term" value="P:Wnt signaling pathway"/>
    <property type="evidence" value="ECO:0007669"/>
    <property type="project" value="InterPro"/>
</dbReference>
<dbReference type="SUPFAM" id="SSF117839">
    <property type="entry name" value="WWE domain"/>
    <property type="match status" value="1"/>
</dbReference>
<dbReference type="FunFam" id="3.30.720.50:FF:000010">
    <property type="entry name" value="Zinc finger protein"/>
    <property type="match status" value="1"/>
</dbReference>
<dbReference type="InterPro" id="IPR001841">
    <property type="entry name" value="Znf_RING"/>
</dbReference>
<comment type="function">
    <text evidence="5">E3 ubiquitin-protein ligase that specifically binds poly-ADP-ribosylated proteins and mediates their ubiquitination and subsequent degradation.</text>
</comment>
<dbReference type="PROSITE" id="PS00518">
    <property type="entry name" value="ZF_RING_1"/>
    <property type="match status" value="1"/>
</dbReference>
<dbReference type="PROSITE" id="PS50089">
    <property type="entry name" value="ZF_RING_2"/>
    <property type="match status" value="1"/>
</dbReference>
<gene>
    <name evidence="9" type="ORF">PMAYCL1PPCAC_25941</name>
</gene>
<feature type="domain" description="RING-type" evidence="7">
    <location>
        <begin position="11"/>
        <end position="51"/>
    </location>
</feature>
<dbReference type="FunFam" id="3.30.40.10:FF:001108">
    <property type="entry name" value="Small subunit ribosomal protein 20"/>
    <property type="match status" value="1"/>
</dbReference>
<dbReference type="Gene3D" id="3.30.40.10">
    <property type="entry name" value="Zinc/RING finger domain, C3HC4 (zinc finger)"/>
    <property type="match status" value="1"/>
</dbReference>
<keyword evidence="5" id="KW-0833">Ubl conjugation pathway</keyword>
<comment type="subcellular location">
    <subcellularLocation>
        <location evidence="5">Cytoplasm</location>
        <location evidence="5">Cytosol</location>
    </subcellularLocation>
</comment>
<sequence length="232" mass="26258">MNSTMNASDECAICYRKMVLPLTLTCNHSFCFLCIKGVHETMTPPLCPMCREDISSNLFKKPKQIGRIDMKDPEDPKSPMRSAPGTSASTSVVVKQEVKQEPGEPGSHVQLTRDAQGNILAQTSSTPVVKPDPDEKKSFWLYQSGRDKWWRFDPRCEKDLDAKMEASQRQFDMIICGHSYRIDLDRMVQERLDRLGGQPVGGRNRDILRVESVDELKSLDVRGIAGVQLTRR</sequence>
<dbReference type="GO" id="GO:0008270">
    <property type="term" value="F:zinc ion binding"/>
    <property type="evidence" value="ECO:0007669"/>
    <property type="project" value="UniProtKB-UniRule"/>
</dbReference>
<keyword evidence="5" id="KW-0808">Transferase</keyword>
<dbReference type="InterPro" id="IPR004170">
    <property type="entry name" value="WWE_dom"/>
</dbReference>
<keyword evidence="2 4" id="KW-0863">Zinc-finger</keyword>
<evidence type="ECO:0000256" key="1">
    <source>
        <dbReference type="ARBA" id="ARBA00022723"/>
    </source>
</evidence>
<dbReference type="PANTHER" id="PTHR13417">
    <property type="entry name" value="E3 UBIQUITIN-PROTEIN LIGASE RNF146"/>
    <property type="match status" value="1"/>
</dbReference>
<reference evidence="10" key="1">
    <citation type="submission" date="2022-10" db="EMBL/GenBank/DDBJ databases">
        <title>Genome assembly of Pristionchus species.</title>
        <authorList>
            <person name="Yoshida K."/>
            <person name="Sommer R.J."/>
        </authorList>
    </citation>
    <scope>NUCLEOTIDE SEQUENCE [LARGE SCALE GENOMIC DNA]</scope>
    <source>
        <strain evidence="10">RS5460</strain>
    </source>
</reference>
<accession>A0AAN5D2M9</accession>
<dbReference type="InterPro" id="IPR013083">
    <property type="entry name" value="Znf_RING/FYVE/PHD"/>
</dbReference>
<keyword evidence="10" id="KW-1185">Reference proteome</keyword>
<evidence type="ECO:0000313" key="10">
    <source>
        <dbReference type="Proteomes" id="UP001328107"/>
    </source>
</evidence>
<keyword evidence="5" id="KW-0963">Cytoplasm</keyword>
<evidence type="ECO:0000313" key="9">
    <source>
        <dbReference type="EMBL" id="GMR55746.1"/>
    </source>
</evidence>
<dbReference type="EC" id="2.3.2.27" evidence="5"/>
<dbReference type="SMART" id="SM00184">
    <property type="entry name" value="RING"/>
    <property type="match status" value="1"/>
</dbReference>
<keyword evidence="1 5" id="KW-0479">Metal-binding</keyword>
<dbReference type="GO" id="GO:0006511">
    <property type="term" value="P:ubiquitin-dependent protein catabolic process"/>
    <property type="evidence" value="ECO:0007669"/>
    <property type="project" value="UniProtKB-UniRule"/>
</dbReference>
<dbReference type="GO" id="GO:0005634">
    <property type="term" value="C:nucleus"/>
    <property type="evidence" value="ECO:0007669"/>
    <property type="project" value="TreeGrafter"/>
</dbReference>
<dbReference type="Gene3D" id="3.30.720.50">
    <property type="match status" value="1"/>
</dbReference>
<evidence type="ECO:0000256" key="6">
    <source>
        <dbReference type="SAM" id="MobiDB-lite"/>
    </source>
</evidence>
<proteinExistence type="predicted"/>
<dbReference type="InterPro" id="IPR033509">
    <property type="entry name" value="RNF146"/>
</dbReference>
<dbReference type="Proteomes" id="UP001328107">
    <property type="component" value="Unassembled WGS sequence"/>
</dbReference>
<comment type="domain">
    <text evidence="5">The WWE domain mediates non-covalent poly(ADP-ribose)-binding.</text>
</comment>
<dbReference type="InterPro" id="IPR018123">
    <property type="entry name" value="WWE-dom_subgr"/>
</dbReference>
<feature type="region of interest" description="Disordered" evidence="6">
    <location>
        <begin position="65"/>
        <end position="91"/>
    </location>
</feature>
<dbReference type="InterPro" id="IPR017907">
    <property type="entry name" value="Znf_RING_CS"/>
</dbReference>
<evidence type="ECO:0000256" key="5">
    <source>
        <dbReference type="RuleBase" id="RU367115"/>
    </source>
</evidence>
<evidence type="ECO:0000259" key="8">
    <source>
        <dbReference type="PROSITE" id="PS50918"/>
    </source>
</evidence>
<dbReference type="EMBL" id="BTRK01000005">
    <property type="protein sequence ID" value="GMR55746.1"/>
    <property type="molecule type" value="Genomic_DNA"/>
</dbReference>
<feature type="domain" description="WWE" evidence="8">
    <location>
        <begin position="123"/>
        <end position="209"/>
    </location>
</feature>
<organism evidence="9 10">
    <name type="scientific">Pristionchus mayeri</name>
    <dbReference type="NCBI Taxonomy" id="1317129"/>
    <lineage>
        <taxon>Eukaryota</taxon>
        <taxon>Metazoa</taxon>
        <taxon>Ecdysozoa</taxon>
        <taxon>Nematoda</taxon>
        <taxon>Chromadorea</taxon>
        <taxon>Rhabditida</taxon>
        <taxon>Rhabditina</taxon>
        <taxon>Diplogasteromorpha</taxon>
        <taxon>Diplogasteroidea</taxon>
        <taxon>Neodiplogasteridae</taxon>
        <taxon>Pristionchus</taxon>
    </lineage>
</organism>
<dbReference type="SMART" id="SM00678">
    <property type="entry name" value="WWE"/>
    <property type="match status" value="1"/>
</dbReference>
<evidence type="ECO:0000256" key="2">
    <source>
        <dbReference type="ARBA" id="ARBA00022771"/>
    </source>
</evidence>
<dbReference type="AlphaFoldDB" id="A0AAN5D2M9"/>
<evidence type="ECO:0000256" key="3">
    <source>
        <dbReference type="ARBA" id="ARBA00022833"/>
    </source>
</evidence>
<protein>
    <recommendedName>
        <fullName evidence="5">E3 ubiquitin-protein ligase</fullName>
        <ecNumber evidence="5">2.3.2.27</ecNumber>
    </recommendedName>
</protein>
<dbReference type="GO" id="GO:0005829">
    <property type="term" value="C:cytosol"/>
    <property type="evidence" value="ECO:0007669"/>
    <property type="project" value="UniProtKB-SubCell"/>
</dbReference>
<keyword evidence="3 5" id="KW-0862">Zinc</keyword>
<feature type="compositionally biased region" description="Basic and acidic residues" evidence="6">
    <location>
        <begin position="66"/>
        <end position="78"/>
    </location>
</feature>
<dbReference type="Pfam" id="PF13920">
    <property type="entry name" value="zf-C3HC4_3"/>
    <property type="match status" value="1"/>
</dbReference>
<comment type="catalytic activity">
    <reaction evidence="5">
        <text>S-ubiquitinyl-[E2 ubiquitin-conjugating enzyme]-L-cysteine + [acceptor protein]-L-lysine = [E2 ubiquitin-conjugating enzyme]-L-cysteine + N(6)-ubiquitinyl-[acceptor protein]-L-lysine.</text>
        <dbReference type="EC" id="2.3.2.27"/>
    </reaction>
</comment>
<dbReference type="InterPro" id="IPR037197">
    <property type="entry name" value="WWE_dom_sf"/>
</dbReference>